<dbReference type="AlphaFoldDB" id="A0A4D6YDP7"/>
<feature type="binding site" evidence="6 9">
    <location>
        <begin position="157"/>
        <end position="159"/>
    </location>
    <ligand>
        <name>substrate</name>
    </ligand>
</feature>
<dbReference type="OrthoDB" id="9787061at2"/>
<dbReference type="PROSITE" id="PS01313">
    <property type="entry name" value="LIPB"/>
    <property type="match status" value="1"/>
</dbReference>
<evidence type="ECO:0000256" key="1">
    <source>
        <dbReference type="ARBA" id="ARBA00004821"/>
    </source>
</evidence>
<reference evidence="12 13" key="1">
    <citation type="submission" date="2018-10" db="EMBL/GenBank/DDBJ databases">
        <title>Comparative functional genomics of the obligate endosymbiont Buchnera aphidicola.</title>
        <authorList>
            <person name="Chong R.A."/>
        </authorList>
    </citation>
    <scope>NUCLEOTIDE SEQUENCE [LARGE SCALE GENOMIC DNA]</scope>
    <source>
        <strain evidence="12 13">Tma</strain>
    </source>
</reference>
<feature type="binding site" evidence="6 9">
    <location>
        <begin position="144"/>
        <end position="146"/>
    </location>
    <ligand>
        <name>substrate</name>
    </ligand>
</feature>
<evidence type="ECO:0000313" key="12">
    <source>
        <dbReference type="EMBL" id="QCI27182.1"/>
    </source>
</evidence>
<dbReference type="RefSeq" id="WP_158349447.1">
    <property type="nucleotide sequence ID" value="NZ_CP032996.1"/>
</dbReference>
<comment type="similarity">
    <text evidence="6 7">Belongs to the LipB family.</text>
</comment>
<dbReference type="GO" id="GO:0009249">
    <property type="term" value="P:protein lipoylation"/>
    <property type="evidence" value="ECO:0007669"/>
    <property type="project" value="InterPro"/>
</dbReference>
<dbReference type="InterPro" id="IPR004143">
    <property type="entry name" value="BPL_LPL_catalytic"/>
</dbReference>
<keyword evidence="2 6" id="KW-0963">Cytoplasm</keyword>
<dbReference type="Gene3D" id="3.30.930.10">
    <property type="entry name" value="Bira Bifunctional Protein, Domain 2"/>
    <property type="match status" value="1"/>
</dbReference>
<dbReference type="NCBIfam" id="TIGR00214">
    <property type="entry name" value="lipB"/>
    <property type="match status" value="1"/>
</dbReference>
<dbReference type="EMBL" id="CP032996">
    <property type="protein sequence ID" value="QCI27182.1"/>
    <property type="molecule type" value="Genomic_DNA"/>
</dbReference>
<dbReference type="EC" id="2.3.1.181" evidence="6 7"/>
<dbReference type="PANTHER" id="PTHR10993">
    <property type="entry name" value="OCTANOYLTRANSFERASE"/>
    <property type="match status" value="1"/>
</dbReference>
<keyword evidence="4 6" id="KW-0012">Acyltransferase</keyword>
<evidence type="ECO:0000256" key="2">
    <source>
        <dbReference type="ARBA" id="ARBA00022490"/>
    </source>
</evidence>
<dbReference type="GO" id="GO:0033819">
    <property type="term" value="F:lipoyl(octanoyl) transferase activity"/>
    <property type="evidence" value="ECO:0007669"/>
    <property type="project" value="UniProtKB-EC"/>
</dbReference>
<comment type="function">
    <text evidence="5 6 7">Catalyzes the transfer of endogenously produced octanoic acid from octanoyl-acyl-carrier-protein onto the lipoyl domains of lipoate-dependent enzymes. Lipoyl-ACP can also act as a substrate although octanoyl-ACP is likely to be the physiological substrate.</text>
</comment>
<evidence type="ECO:0000259" key="11">
    <source>
        <dbReference type="PROSITE" id="PS51733"/>
    </source>
</evidence>
<sequence>MKLINNYLKKNNIIIRNFQLSSWEDIFNKMTYFTNFRNENTLDEIWFVEHYPIYTQGQFEYNSLKKNINNIPILYTNRGGKITYHGPGQQVVYLLLNLKRLKINIRQLLSIINNVVLNTLYYFSIIGNTGIIPGIYVEKKKICSIGLRIKKYFTLHGFSLNIKMNLEPFKYIHPCGDSTIIMTHMYDINKHISLEIVRKILIKNFFIFLT</sequence>
<dbReference type="PIRSF" id="PIRSF016262">
    <property type="entry name" value="LPLase"/>
    <property type="match status" value="1"/>
</dbReference>
<dbReference type="Pfam" id="PF21948">
    <property type="entry name" value="LplA-B_cat"/>
    <property type="match status" value="1"/>
</dbReference>
<feature type="site" description="Lowers pKa of active site Cys" evidence="6 10">
    <location>
        <position position="141"/>
    </location>
</feature>
<keyword evidence="13" id="KW-1185">Reference proteome</keyword>
<evidence type="ECO:0000256" key="7">
    <source>
        <dbReference type="PIRNR" id="PIRNR016262"/>
    </source>
</evidence>
<dbReference type="PROSITE" id="PS51733">
    <property type="entry name" value="BPL_LPL_CATALYTIC"/>
    <property type="match status" value="1"/>
</dbReference>
<evidence type="ECO:0000313" key="13">
    <source>
        <dbReference type="Proteomes" id="UP000298603"/>
    </source>
</evidence>
<evidence type="ECO:0000256" key="9">
    <source>
        <dbReference type="PIRSR" id="PIRSR016262-2"/>
    </source>
</evidence>
<keyword evidence="3 6" id="KW-0808">Transferase</keyword>
<evidence type="ECO:0000256" key="8">
    <source>
        <dbReference type="PIRSR" id="PIRSR016262-1"/>
    </source>
</evidence>
<gene>
    <name evidence="6 12" type="primary">lipB</name>
    <name evidence="12" type="ORF">D9V81_00945</name>
</gene>
<dbReference type="PANTHER" id="PTHR10993:SF7">
    <property type="entry name" value="LIPOYLTRANSFERASE 2, MITOCHONDRIAL-RELATED"/>
    <property type="match status" value="1"/>
</dbReference>
<dbReference type="InterPro" id="IPR000544">
    <property type="entry name" value="Octanoyltransferase"/>
</dbReference>
<evidence type="ECO:0000256" key="10">
    <source>
        <dbReference type="PIRSR" id="PIRSR016262-3"/>
    </source>
</evidence>
<dbReference type="CDD" id="cd16444">
    <property type="entry name" value="LipB"/>
    <property type="match status" value="1"/>
</dbReference>
<name>A0A4D6YDP7_9GAMM</name>
<comment type="subcellular location">
    <subcellularLocation>
        <location evidence="6">Cytoplasm</location>
    </subcellularLocation>
</comment>
<organism evidence="12 13">
    <name type="scientific">Buchnera aphidicola</name>
    <name type="common">Therioaphis trifolii</name>
    <dbReference type="NCBI Taxonomy" id="1241884"/>
    <lineage>
        <taxon>Bacteria</taxon>
        <taxon>Pseudomonadati</taxon>
        <taxon>Pseudomonadota</taxon>
        <taxon>Gammaproteobacteria</taxon>
        <taxon>Enterobacterales</taxon>
        <taxon>Erwiniaceae</taxon>
        <taxon>Buchnera</taxon>
    </lineage>
</organism>
<dbReference type="HAMAP" id="MF_00013">
    <property type="entry name" value="LipB"/>
    <property type="match status" value="1"/>
</dbReference>
<evidence type="ECO:0000256" key="3">
    <source>
        <dbReference type="ARBA" id="ARBA00022679"/>
    </source>
</evidence>
<proteinExistence type="inferred from homology"/>
<dbReference type="SUPFAM" id="SSF55681">
    <property type="entry name" value="Class II aaRS and biotin synthetases"/>
    <property type="match status" value="1"/>
</dbReference>
<dbReference type="Proteomes" id="UP000298603">
    <property type="component" value="Chromosome"/>
</dbReference>
<comment type="miscellaneous">
    <text evidence="6">In the reaction, the free carboxyl group of octanoic acid is attached via an amide linkage to the epsilon-amino group of a specific lysine residue of lipoyl domains of lipoate-dependent enzymes.</text>
</comment>
<feature type="active site" description="Acyl-thioester intermediate" evidence="6 8">
    <location>
        <position position="175"/>
    </location>
</feature>
<dbReference type="FunFam" id="3.30.930.10:FF:000020">
    <property type="entry name" value="Octanoyltransferase"/>
    <property type="match status" value="1"/>
</dbReference>
<comment type="catalytic activity">
    <reaction evidence="6 7">
        <text>octanoyl-[ACP] + L-lysyl-[protein] = N(6)-octanoyl-L-lysyl-[protein] + holo-[ACP] + H(+)</text>
        <dbReference type="Rhea" id="RHEA:17665"/>
        <dbReference type="Rhea" id="RHEA-COMP:9636"/>
        <dbReference type="Rhea" id="RHEA-COMP:9685"/>
        <dbReference type="Rhea" id="RHEA-COMP:9752"/>
        <dbReference type="Rhea" id="RHEA-COMP:9928"/>
        <dbReference type="ChEBI" id="CHEBI:15378"/>
        <dbReference type="ChEBI" id="CHEBI:29969"/>
        <dbReference type="ChEBI" id="CHEBI:64479"/>
        <dbReference type="ChEBI" id="CHEBI:78463"/>
        <dbReference type="ChEBI" id="CHEBI:78809"/>
        <dbReference type="EC" id="2.3.1.181"/>
    </reaction>
</comment>
<dbReference type="UniPathway" id="UPA00538">
    <property type="reaction ID" value="UER00592"/>
</dbReference>
<feature type="binding site" evidence="6 9">
    <location>
        <begin position="78"/>
        <end position="85"/>
    </location>
    <ligand>
        <name>substrate</name>
    </ligand>
</feature>
<dbReference type="InterPro" id="IPR045864">
    <property type="entry name" value="aa-tRNA-synth_II/BPL/LPL"/>
</dbReference>
<feature type="domain" description="BPL/LPL catalytic" evidence="11">
    <location>
        <begin position="39"/>
        <end position="210"/>
    </location>
</feature>
<evidence type="ECO:0000256" key="5">
    <source>
        <dbReference type="ARBA" id="ARBA00024732"/>
    </source>
</evidence>
<dbReference type="GO" id="GO:0005737">
    <property type="term" value="C:cytoplasm"/>
    <property type="evidence" value="ECO:0007669"/>
    <property type="project" value="UniProtKB-SubCell"/>
</dbReference>
<evidence type="ECO:0000256" key="4">
    <source>
        <dbReference type="ARBA" id="ARBA00023315"/>
    </source>
</evidence>
<protein>
    <recommendedName>
        <fullName evidence="6 7">Octanoyltransferase</fullName>
        <ecNumber evidence="6 7">2.3.1.181</ecNumber>
    </recommendedName>
    <alternativeName>
        <fullName evidence="6">Lipoate-protein ligase B</fullName>
    </alternativeName>
    <alternativeName>
        <fullName evidence="6">Lipoyl/octanoyl transferase</fullName>
    </alternativeName>
    <alternativeName>
        <fullName evidence="6">Octanoyl-[acyl-carrier-protein]-protein N-octanoyltransferase</fullName>
    </alternativeName>
</protein>
<evidence type="ECO:0000256" key="6">
    <source>
        <dbReference type="HAMAP-Rule" id="MF_00013"/>
    </source>
</evidence>
<accession>A0A4D6YDP7</accession>
<comment type="pathway">
    <text evidence="1 6 7">Protein modification; protein lipoylation via endogenous pathway; protein N(6)-(lipoyl)lysine from octanoyl-[acyl-carrier-protein]: step 1/2.</text>
</comment>
<dbReference type="InterPro" id="IPR020605">
    <property type="entry name" value="Octanoyltransferase_CS"/>
</dbReference>